<keyword evidence="3" id="KW-1185">Reference proteome</keyword>
<dbReference type="Pfam" id="PF00144">
    <property type="entry name" value="Beta-lactamase"/>
    <property type="match status" value="1"/>
</dbReference>
<dbReference type="InterPro" id="IPR050789">
    <property type="entry name" value="Diverse_Enzym_Activities"/>
</dbReference>
<evidence type="ECO:0000313" key="3">
    <source>
        <dbReference type="Proteomes" id="UP001165074"/>
    </source>
</evidence>
<feature type="domain" description="Beta-lactamase-related" evidence="1">
    <location>
        <begin position="6"/>
        <end position="103"/>
    </location>
</feature>
<name>A0A9W6SA77_9ACTN</name>
<dbReference type="EMBL" id="BSTK01000019">
    <property type="protein sequence ID" value="GLY91155.1"/>
    <property type="molecule type" value="Genomic_DNA"/>
</dbReference>
<gene>
    <name evidence="2" type="ORF">Airi02_090840</name>
</gene>
<dbReference type="PANTHER" id="PTHR43283">
    <property type="entry name" value="BETA-LACTAMASE-RELATED"/>
    <property type="match status" value="1"/>
</dbReference>
<dbReference type="InterPro" id="IPR012338">
    <property type="entry name" value="Beta-lactam/transpept-like"/>
</dbReference>
<dbReference type="AlphaFoldDB" id="A0A9W6SA77"/>
<dbReference type="InterPro" id="IPR001466">
    <property type="entry name" value="Beta-lactam-related"/>
</dbReference>
<reference evidence="2" key="1">
    <citation type="submission" date="2023-03" db="EMBL/GenBank/DDBJ databases">
        <title>Actinoallomurus iriomotensis NBRC 103684.</title>
        <authorList>
            <person name="Ichikawa N."/>
            <person name="Sato H."/>
            <person name="Tonouchi N."/>
        </authorList>
    </citation>
    <scope>NUCLEOTIDE SEQUENCE</scope>
    <source>
        <strain evidence="2">NBRC 103684</strain>
    </source>
</reference>
<dbReference type="Proteomes" id="UP001165074">
    <property type="component" value="Unassembled WGS sequence"/>
</dbReference>
<proteinExistence type="predicted"/>
<dbReference type="Gene3D" id="3.40.710.10">
    <property type="entry name" value="DD-peptidase/beta-lactamase superfamily"/>
    <property type="match status" value="1"/>
</dbReference>
<evidence type="ECO:0000259" key="1">
    <source>
        <dbReference type="Pfam" id="PF00144"/>
    </source>
</evidence>
<dbReference type="SUPFAM" id="SSF56601">
    <property type="entry name" value="beta-lactamase/transpeptidase-like"/>
    <property type="match status" value="1"/>
</dbReference>
<organism evidence="2 3">
    <name type="scientific">Actinoallomurus iriomotensis</name>
    <dbReference type="NCBI Taxonomy" id="478107"/>
    <lineage>
        <taxon>Bacteria</taxon>
        <taxon>Bacillati</taxon>
        <taxon>Actinomycetota</taxon>
        <taxon>Actinomycetes</taxon>
        <taxon>Streptosporangiales</taxon>
        <taxon>Thermomonosporaceae</taxon>
        <taxon>Actinoallomurus</taxon>
    </lineage>
</organism>
<comment type="caution">
    <text evidence="2">The sequence shown here is derived from an EMBL/GenBank/DDBJ whole genome shotgun (WGS) entry which is preliminary data.</text>
</comment>
<accession>A0A9W6SA77</accession>
<protein>
    <recommendedName>
        <fullName evidence="1">Beta-lactamase-related domain-containing protein</fullName>
    </recommendedName>
</protein>
<sequence length="111" mass="11777">MPVDGQVRVGGNTKALTAVTVLRLVGEGEIVLDEPAEADLPGVVRGDGRNITVRQILQHTSGLPNYTNLFAQGLLPYQHTSLEPHRLLAMAFSQKATFAPGTNSPTTSSPT</sequence>
<evidence type="ECO:0000313" key="2">
    <source>
        <dbReference type="EMBL" id="GLY91155.1"/>
    </source>
</evidence>